<dbReference type="NCBIfam" id="TIGR01841">
    <property type="entry name" value="phasin"/>
    <property type="match status" value="1"/>
</dbReference>
<sequence length="127" mass="14028">MPQWHNRGSDLTISETIMSKILESNSSSDNATNTILKLFQASLNATERLAKLQVKMSKEVIDYHAAVINEFSSSPNSHDSFSKIGELSSDAVNKAFSHSKDVYDIFSDSQNEISKLIGKASNPMMLD</sequence>
<protein>
    <recommendedName>
        <fullName evidence="1">Phasin domain-containing protein</fullName>
    </recommendedName>
</protein>
<dbReference type="OrthoDB" id="9903846at2"/>
<reference evidence="2 3" key="1">
    <citation type="submission" date="2018-05" db="EMBL/GenBank/DDBJ databases">
        <title>Genome sequencing, assembly and analysis of the novel insecticidal bacterium, Chromobacterium phragmitis.</title>
        <authorList>
            <person name="Sparks M.E."/>
            <person name="Blackburn M.B."/>
            <person name="Gundersen-Rindal D.E."/>
        </authorList>
    </citation>
    <scope>NUCLEOTIDE SEQUENCE [LARGE SCALE GENOMIC DNA]</scope>
    <source>
        <strain evidence="2">IIBBL 274-1</strain>
    </source>
</reference>
<dbReference type="InterPro" id="IPR010127">
    <property type="entry name" value="Phasin_subfam-1"/>
</dbReference>
<dbReference type="Pfam" id="PF09361">
    <property type="entry name" value="Phasin_2"/>
    <property type="match status" value="1"/>
</dbReference>
<dbReference type="AlphaFoldDB" id="A0A344UGU4"/>
<dbReference type="Proteomes" id="UP000252038">
    <property type="component" value="Chromosome"/>
</dbReference>
<gene>
    <name evidence="2" type="ORF">DK843_09380</name>
</gene>
<evidence type="ECO:0000313" key="3">
    <source>
        <dbReference type="Proteomes" id="UP000252038"/>
    </source>
</evidence>
<accession>A0A344UGU4</accession>
<feature type="domain" description="Phasin" evidence="1">
    <location>
        <begin position="26"/>
        <end position="118"/>
    </location>
</feature>
<dbReference type="KEGG" id="chri:DK842_03895"/>
<dbReference type="KEGG" id="chrb:DK843_09380"/>
<name>A0A344UGU4_9NEIS</name>
<dbReference type="InterPro" id="IPR018968">
    <property type="entry name" value="Phasin"/>
</dbReference>
<evidence type="ECO:0000313" key="2">
    <source>
        <dbReference type="EMBL" id="AXE34492.1"/>
    </source>
</evidence>
<organism evidence="2 3">
    <name type="scientific">Chromobacterium phragmitis</name>
    <dbReference type="NCBI Taxonomy" id="2202141"/>
    <lineage>
        <taxon>Bacteria</taxon>
        <taxon>Pseudomonadati</taxon>
        <taxon>Pseudomonadota</taxon>
        <taxon>Betaproteobacteria</taxon>
        <taxon>Neisseriales</taxon>
        <taxon>Chromobacteriaceae</taxon>
        <taxon>Chromobacterium</taxon>
    </lineage>
</organism>
<dbReference type="EMBL" id="CP029554">
    <property type="protein sequence ID" value="AXE34492.1"/>
    <property type="molecule type" value="Genomic_DNA"/>
</dbReference>
<proteinExistence type="predicted"/>
<evidence type="ECO:0000259" key="1">
    <source>
        <dbReference type="Pfam" id="PF09361"/>
    </source>
</evidence>